<feature type="compositionally biased region" description="Pro residues" evidence="1">
    <location>
        <begin position="210"/>
        <end position="224"/>
    </location>
</feature>
<dbReference type="Proteomes" id="UP000594263">
    <property type="component" value="Unplaced"/>
</dbReference>
<feature type="region of interest" description="Disordered" evidence="1">
    <location>
        <begin position="206"/>
        <end position="229"/>
    </location>
</feature>
<keyword evidence="5" id="KW-1185">Reference proteome</keyword>
<feature type="transmembrane region" description="Helical" evidence="2">
    <location>
        <begin position="236"/>
        <end position="259"/>
    </location>
</feature>
<dbReference type="AlphaFoldDB" id="A0A7N0VB31"/>
<name>A0A7N0VB31_KALFE</name>
<keyword evidence="2" id="KW-1133">Transmembrane helix</keyword>
<accession>A0A7N0VB31</accession>
<dbReference type="EnsemblPlants" id="Kaladp0515s0167.1.v1.1">
    <property type="protein sequence ID" value="Kaladp0515s0167.1.v1.1.CDS.1"/>
    <property type="gene ID" value="Kaladp0515s0167.v1.1"/>
</dbReference>
<keyword evidence="3" id="KW-0732">Signal</keyword>
<evidence type="ECO:0000313" key="5">
    <source>
        <dbReference type="Proteomes" id="UP000594263"/>
    </source>
</evidence>
<feature type="signal peptide" evidence="3">
    <location>
        <begin position="1"/>
        <end position="24"/>
    </location>
</feature>
<evidence type="ECO:0000256" key="3">
    <source>
        <dbReference type="SAM" id="SignalP"/>
    </source>
</evidence>
<keyword evidence="2" id="KW-0472">Membrane</keyword>
<dbReference type="GO" id="GO:0016020">
    <property type="term" value="C:membrane"/>
    <property type="evidence" value="ECO:0007669"/>
    <property type="project" value="TreeGrafter"/>
</dbReference>
<sequence length="309" mass="33272">MGLLQSLTVLCLLTLLFSSACISAQSRARVTDSLLQEYAYRALINPRTGTVYDGSVPANLTGIKVSALRLRSGSLRTKGVTYKEFRIPVGVVEAPYVERLVLVYQNLGNWSSYFYELDGYTHLTPVLGILAYDGANLSATGLPELDVRASESPISIKFADPEPAPEGSLPKCVWFDLRGLVNFSNVTSGSTCSTYEQGHFSIVVESKAPAPSPTPGAQPGPSPPHSRKNEINSRTWIIVGSVAGGLALVMLLSFIILCVRGCSRKKKMRYMERAAEVGESLKMTSVGALKAPAATSTRTQPTLESEHVA</sequence>
<evidence type="ECO:0000313" key="4">
    <source>
        <dbReference type="EnsemblPlants" id="Kaladp0515s0167.1.v1.1.CDS.1"/>
    </source>
</evidence>
<reference evidence="4" key="1">
    <citation type="submission" date="2021-01" db="UniProtKB">
        <authorList>
            <consortium name="EnsemblPlants"/>
        </authorList>
    </citation>
    <scope>IDENTIFICATION</scope>
</reference>
<dbReference type="Pfam" id="PF06697">
    <property type="entry name" value="DUF1191"/>
    <property type="match status" value="1"/>
</dbReference>
<feature type="chain" id="PRO_5029671944" evidence="3">
    <location>
        <begin position="25"/>
        <end position="309"/>
    </location>
</feature>
<evidence type="ECO:0000256" key="2">
    <source>
        <dbReference type="SAM" id="Phobius"/>
    </source>
</evidence>
<dbReference type="PANTHER" id="PTHR33512">
    <property type="entry name" value="PROTEIN, PUTATIVE (DUF1191)-RELATED"/>
    <property type="match status" value="1"/>
</dbReference>
<dbReference type="Gramene" id="Kaladp0515s0167.1.v1.1">
    <property type="protein sequence ID" value="Kaladp0515s0167.1.v1.1.CDS.1"/>
    <property type="gene ID" value="Kaladp0515s0167.v1.1"/>
</dbReference>
<evidence type="ECO:0000256" key="1">
    <source>
        <dbReference type="SAM" id="MobiDB-lite"/>
    </source>
</evidence>
<organism evidence="4 5">
    <name type="scientific">Kalanchoe fedtschenkoi</name>
    <name type="common">Lavender scallops</name>
    <name type="synonym">South American air plant</name>
    <dbReference type="NCBI Taxonomy" id="63787"/>
    <lineage>
        <taxon>Eukaryota</taxon>
        <taxon>Viridiplantae</taxon>
        <taxon>Streptophyta</taxon>
        <taxon>Embryophyta</taxon>
        <taxon>Tracheophyta</taxon>
        <taxon>Spermatophyta</taxon>
        <taxon>Magnoliopsida</taxon>
        <taxon>eudicotyledons</taxon>
        <taxon>Gunneridae</taxon>
        <taxon>Pentapetalae</taxon>
        <taxon>Saxifragales</taxon>
        <taxon>Crassulaceae</taxon>
        <taxon>Kalanchoe</taxon>
    </lineage>
</organism>
<dbReference type="InterPro" id="IPR010605">
    <property type="entry name" value="DUF1191"/>
</dbReference>
<dbReference type="OMA" id="CFESLPG"/>
<proteinExistence type="predicted"/>
<keyword evidence="2" id="KW-0812">Transmembrane</keyword>
<protein>
    <submittedName>
        <fullName evidence="4">Uncharacterized protein</fullName>
    </submittedName>
</protein>
<dbReference type="PANTHER" id="PTHR33512:SF14">
    <property type="entry name" value="EXPRESSED PROTEIN"/>
    <property type="match status" value="1"/>
</dbReference>